<dbReference type="InterPro" id="IPR046373">
    <property type="entry name" value="Acyl-CoA_Oxase/DH_mid-dom_sf"/>
</dbReference>
<dbReference type="Proteomes" id="UP000772181">
    <property type="component" value="Unassembled WGS sequence"/>
</dbReference>
<dbReference type="Gene3D" id="2.40.110.10">
    <property type="entry name" value="Butyryl-CoA Dehydrogenase, subunit A, domain 2"/>
    <property type="match status" value="1"/>
</dbReference>
<evidence type="ECO:0000259" key="9">
    <source>
        <dbReference type="Pfam" id="PF02771"/>
    </source>
</evidence>
<dbReference type="InterPro" id="IPR037069">
    <property type="entry name" value="AcylCoA_DH/ox_N_sf"/>
</dbReference>
<comment type="caution">
    <text evidence="10">The sequence shown here is derived from an EMBL/GenBank/DDBJ whole genome shotgun (WGS) entry which is preliminary data.</text>
</comment>
<keyword evidence="4 6" id="KW-0274">FAD</keyword>
<evidence type="ECO:0000256" key="5">
    <source>
        <dbReference type="ARBA" id="ARBA00023002"/>
    </source>
</evidence>
<accession>A0A933LQR4</accession>
<dbReference type="FunFam" id="1.20.140.10:FF:000001">
    <property type="entry name" value="Acyl-CoA dehydrogenase"/>
    <property type="match status" value="1"/>
</dbReference>
<evidence type="ECO:0000259" key="7">
    <source>
        <dbReference type="Pfam" id="PF00441"/>
    </source>
</evidence>
<dbReference type="InterPro" id="IPR009075">
    <property type="entry name" value="AcylCo_DH/oxidase_C"/>
</dbReference>
<evidence type="ECO:0000256" key="3">
    <source>
        <dbReference type="ARBA" id="ARBA00022630"/>
    </source>
</evidence>
<keyword evidence="5 6" id="KW-0560">Oxidoreductase</keyword>
<evidence type="ECO:0000313" key="10">
    <source>
        <dbReference type="EMBL" id="MBI4595592.1"/>
    </source>
</evidence>
<feature type="domain" description="Acyl-CoA dehydrogenase/oxidase N-terminal" evidence="9">
    <location>
        <begin position="6"/>
        <end position="118"/>
    </location>
</feature>
<feature type="domain" description="Acyl-CoA oxidase/dehydrogenase middle" evidence="8">
    <location>
        <begin position="123"/>
        <end position="217"/>
    </location>
</feature>
<dbReference type="SUPFAM" id="SSF47203">
    <property type="entry name" value="Acyl-CoA dehydrogenase C-terminal domain-like"/>
    <property type="match status" value="1"/>
</dbReference>
<evidence type="ECO:0000256" key="4">
    <source>
        <dbReference type="ARBA" id="ARBA00022827"/>
    </source>
</evidence>
<keyword evidence="3 6" id="KW-0285">Flavoprotein</keyword>
<dbReference type="Pfam" id="PF00441">
    <property type="entry name" value="Acyl-CoA_dh_1"/>
    <property type="match status" value="1"/>
</dbReference>
<dbReference type="AlphaFoldDB" id="A0A933LQR4"/>
<dbReference type="InterPro" id="IPR036250">
    <property type="entry name" value="AcylCo_DH-like_C"/>
</dbReference>
<name>A0A933LQR4_UNCTE</name>
<dbReference type="PANTHER" id="PTHR43884">
    <property type="entry name" value="ACYL-COA DEHYDROGENASE"/>
    <property type="match status" value="1"/>
</dbReference>
<evidence type="ECO:0000256" key="1">
    <source>
        <dbReference type="ARBA" id="ARBA00001974"/>
    </source>
</evidence>
<sequence length="379" mass="42736">MIFKFNEEQELFYRTVNDFMEKEIGRDYVRKCDMEKLFPYEAYEKIARQGWLGIMIPEKYGGSGGDAILYTIFNEALGKYNVDFGECIGVGTLTVMNILLHGSEEQKQYYLPRFVKGEQRFSISITEPNAGSDAASLVCAATPDGDDFIINGQKVFSTAAHTDHNTIVLAARTDKSAPKHKGISLFLVDNKSPGLTFRRLNTLAKRTTGTNEIFIDNLRVSRKDIIGNLNEGWKYLTSHLAIERLCLAGIYIGTAQTAVNDAMRYAKERIQFNQPIAQFQAIKHMLVDMQVEVDAARLLTYRAAWMLKEGKECMKEAATAKLYSSEMLFRISTKGMQILGGYAQMPEYDMERYFREAKQAMVGGGTSQIQRNIIAKAMG</sequence>
<comment type="similarity">
    <text evidence="2 6">Belongs to the acyl-CoA dehydrogenase family.</text>
</comment>
<dbReference type="Gene3D" id="1.20.140.10">
    <property type="entry name" value="Butyryl-CoA Dehydrogenase, subunit A, domain 3"/>
    <property type="match status" value="1"/>
</dbReference>
<dbReference type="FunFam" id="2.40.110.10:FF:000002">
    <property type="entry name" value="Acyl-CoA dehydrogenase fadE12"/>
    <property type="match status" value="1"/>
</dbReference>
<dbReference type="GO" id="GO:0003995">
    <property type="term" value="F:acyl-CoA dehydrogenase activity"/>
    <property type="evidence" value="ECO:0007669"/>
    <property type="project" value="TreeGrafter"/>
</dbReference>
<reference evidence="10" key="1">
    <citation type="submission" date="2020-07" db="EMBL/GenBank/DDBJ databases">
        <title>Huge and variable diversity of episymbiotic CPR bacteria and DPANN archaea in groundwater ecosystems.</title>
        <authorList>
            <person name="He C.Y."/>
            <person name="Keren R."/>
            <person name="Whittaker M."/>
            <person name="Farag I.F."/>
            <person name="Doudna J."/>
            <person name="Cate J.H.D."/>
            <person name="Banfield J.F."/>
        </authorList>
    </citation>
    <scope>NUCLEOTIDE SEQUENCE</scope>
    <source>
        <strain evidence="10">NC_groundwater_1482_Ag_S-0.65um_47_24</strain>
    </source>
</reference>
<gene>
    <name evidence="10" type="ORF">HY730_04345</name>
</gene>
<dbReference type="InterPro" id="IPR006091">
    <property type="entry name" value="Acyl-CoA_Oxase/DH_mid-dom"/>
</dbReference>
<dbReference type="SUPFAM" id="SSF56645">
    <property type="entry name" value="Acyl-CoA dehydrogenase NM domain-like"/>
    <property type="match status" value="1"/>
</dbReference>
<dbReference type="InterPro" id="IPR013786">
    <property type="entry name" value="AcylCoA_DH/ox_N"/>
</dbReference>
<dbReference type="Pfam" id="PF02770">
    <property type="entry name" value="Acyl-CoA_dh_M"/>
    <property type="match status" value="1"/>
</dbReference>
<feature type="non-terminal residue" evidence="10">
    <location>
        <position position="379"/>
    </location>
</feature>
<protein>
    <submittedName>
        <fullName evidence="10">Acyl-CoA/acyl-ACP dehydrogenase</fullName>
    </submittedName>
</protein>
<dbReference type="EMBL" id="JACQWF010000198">
    <property type="protein sequence ID" value="MBI4595592.1"/>
    <property type="molecule type" value="Genomic_DNA"/>
</dbReference>
<dbReference type="Gene3D" id="1.10.540.10">
    <property type="entry name" value="Acyl-CoA dehydrogenase/oxidase, N-terminal domain"/>
    <property type="match status" value="1"/>
</dbReference>
<dbReference type="InterPro" id="IPR009100">
    <property type="entry name" value="AcylCoA_DH/oxidase_NM_dom_sf"/>
</dbReference>
<evidence type="ECO:0000313" key="11">
    <source>
        <dbReference type="Proteomes" id="UP000772181"/>
    </source>
</evidence>
<organism evidence="10 11">
    <name type="scientific">Tectimicrobiota bacterium</name>
    <dbReference type="NCBI Taxonomy" id="2528274"/>
    <lineage>
        <taxon>Bacteria</taxon>
        <taxon>Pseudomonadati</taxon>
        <taxon>Nitrospinota/Tectimicrobiota group</taxon>
        <taxon>Candidatus Tectimicrobiota</taxon>
    </lineage>
</organism>
<dbReference type="Pfam" id="PF02771">
    <property type="entry name" value="Acyl-CoA_dh_N"/>
    <property type="match status" value="1"/>
</dbReference>
<proteinExistence type="inferred from homology"/>
<comment type="cofactor">
    <cofactor evidence="1 6">
        <name>FAD</name>
        <dbReference type="ChEBI" id="CHEBI:57692"/>
    </cofactor>
</comment>
<feature type="domain" description="Acyl-CoA dehydrogenase/oxidase C-terminal" evidence="7">
    <location>
        <begin position="230"/>
        <end position="378"/>
    </location>
</feature>
<evidence type="ECO:0000256" key="6">
    <source>
        <dbReference type="RuleBase" id="RU362125"/>
    </source>
</evidence>
<evidence type="ECO:0000259" key="8">
    <source>
        <dbReference type="Pfam" id="PF02770"/>
    </source>
</evidence>
<dbReference type="PANTHER" id="PTHR43884:SF12">
    <property type="entry name" value="ISOVALERYL-COA DEHYDROGENASE, MITOCHONDRIAL-RELATED"/>
    <property type="match status" value="1"/>
</dbReference>
<dbReference type="GO" id="GO:0050660">
    <property type="term" value="F:flavin adenine dinucleotide binding"/>
    <property type="evidence" value="ECO:0007669"/>
    <property type="project" value="InterPro"/>
</dbReference>
<evidence type="ECO:0000256" key="2">
    <source>
        <dbReference type="ARBA" id="ARBA00009347"/>
    </source>
</evidence>